<evidence type="ECO:0000256" key="2">
    <source>
        <dbReference type="ARBA" id="ARBA00004202"/>
    </source>
</evidence>
<dbReference type="NCBIfam" id="TIGR00963">
    <property type="entry name" value="secA"/>
    <property type="match status" value="1"/>
</dbReference>
<dbReference type="GO" id="GO:0006605">
    <property type="term" value="P:protein targeting"/>
    <property type="evidence" value="ECO:0007669"/>
    <property type="project" value="InterPro"/>
</dbReference>
<dbReference type="InterPro" id="IPR044722">
    <property type="entry name" value="SecA_SF2_C"/>
</dbReference>
<evidence type="ECO:0000259" key="20">
    <source>
        <dbReference type="PROSITE" id="PS51194"/>
    </source>
</evidence>
<evidence type="ECO:0000256" key="17">
    <source>
        <dbReference type="RuleBase" id="RU003874"/>
    </source>
</evidence>
<dbReference type="Pfam" id="PF21090">
    <property type="entry name" value="P-loop_SecA"/>
    <property type="match status" value="2"/>
</dbReference>
<keyword evidence="10 17" id="KW-0547">Nucleotide-binding</keyword>
<dbReference type="InterPro" id="IPR004027">
    <property type="entry name" value="SEC_C_motif"/>
</dbReference>
<dbReference type="GO" id="GO:0046872">
    <property type="term" value="F:metal ion binding"/>
    <property type="evidence" value="ECO:0007669"/>
    <property type="project" value="UniProtKB-KW"/>
</dbReference>
<accession>A0A7V5PMT7</accession>
<evidence type="ECO:0000259" key="21">
    <source>
        <dbReference type="PROSITE" id="PS51196"/>
    </source>
</evidence>
<sequence>IAEMATGEGKTLVATLPLYLNALEGKGAHLVTVNDYLAQRDAEWMGQIYKFLGLTVGVILQDMTPEQRREAYNCDITYGTNNEFGFDYLRDNMAGSKDNIVQIRGHHYAIVDEVDSVLIDEARTPLIISGPVSESTHKYKELKPLVERLVTNQNRLVNRIIKEAEDLLKEGKEDEAGRKLLIAERGAPKNRRLAKLYQEPGIKTLVQAKENEYLRDKGQNKVSDEHYFGELYYIVDEKNHIIDLTEKGRESMNPAEPEMFLLPDLGEEIAKIENDEQLSYEEKLIKKEALHELYNQRSEKLQNISQLLRAYALYEKDQEYVVQDGKVLIVDEFTGRIMQGRRYSDGLHQAIEAKENVKIERETQTLATITLQNYFRMYDKLAGMTGTAETEAAEFWEIYKLDVVVIPTNKPVIRKDYEDVIYRTKREKYNAVIEQIEEERSKGRPVLVGTTTVDVSETLSRMLKRRGIPHNVLNAKHHQREAEIVAHAGEPRVVTIATNMAGRGTDIKLGAGVAEAGGLAIIGTERHESRRIDRQLRGRSGRQGDPGSSIFFLSLEDDLMRLFGSERIARVMDRLGVKEGEVITHPMITKSIEKAQKKVEMQNFGIRKRLLEYDDVMNQQREIIYDRRRVALLEEDTRAEVESILEEYIDHKLDEYIDPRGHSEEWPLDELETDIGTVLNISLKDVKENPGAYDAQKLKEYIKDQALQIYDVKEKRIGRERMSFLERYFILNVIDEKWKDHLYEMDILKEGIHLRAYGQKDPLIEYKREAYIMFEKLIHDINQETLSWLWKFQVVEEPVNREEARRHQPSRIQLVHEATDGLGFQTAAVGEESDIQKASRERSSKKQPIRVERKIGPNDPCWCGSGKKYKKCHGRVDG</sequence>
<dbReference type="Pfam" id="PF02810">
    <property type="entry name" value="SEC-C"/>
    <property type="match status" value="1"/>
</dbReference>
<name>A0A7V5PMT7_CALAY</name>
<protein>
    <recommendedName>
        <fullName evidence="17">Protein translocase subunit SecA</fullName>
    </recommendedName>
</protein>
<evidence type="ECO:0000256" key="18">
    <source>
        <dbReference type="SAM" id="MobiDB-lite"/>
    </source>
</evidence>
<keyword evidence="9" id="KW-0479">Metal-binding</keyword>
<evidence type="ECO:0000256" key="16">
    <source>
        <dbReference type="ARBA" id="ARBA00023136"/>
    </source>
</evidence>
<dbReference type="InterPro" id="IPR001650">
    <property type="entry name" value="Helicase_C-like"/>
</dbReference>
<keyword evidence="13 17" id="KW-0653">Protein transport</keyword>
<dbReference type="Gene3D" id="1.10.3060.10">
    <property type="entry name" value="Helical scaffold and wing domains of SecA"/>
    <property type="match status" value="1"/>
</dbReference>
<dbReference type="InterPro" id="IPR014018">
    <property type="entry name" value="SecA_motor_DEAD"/>
</dbReference>
<dbReference type="InterPro" id="IPR000185">
    <property type="entry name" value="SecA"/>
</dbReference>
<dbReference type="HAMAP" id="MF_01382">
    <property type="entry name" value="SecA"/>
    <property type="match status" value="1"/>
</dbReference>
<dbReference type="PANTHER" id="PTHR30612">
    <property type="entry name" value="SECA INNER MEMBRANE COMPONENT OF SEC PROTEIN SECRETION SYSTEM"/>
    <property type="match status" value="1"/>
</dbReference>
<dbReference type="FunFam" id="1.10.3060.10:FF:000003">
    <property type="entry name" value="Protein translocase subunit SecA"/>
    <property type="match status" value="1"/>
</dbReference>
<dbReference type="InterPro" id="IPR014001">
    <property type="entry name" value="Helicase_ATP-bd"/>
</dbReference>
<evidence type="ECO:0000259" key="19">
    <source>
        <dbReference type="PROSITE" id="PS51192"/>
    </source>
</evidence>
<dbReference type="SUPFAM" id="SSF81886">
    <property type="entry name" value="Helical scaffold and wing domains of SecA"/>
    <property type="match status" value="1"/>
</dbReference>
<dbReference type="GO" id="GO:0043952">
    <property type="term" value="P:protein transport by the Sec complex"/>
    <property type="evidence" value="ECO:0007669"/>
    <property type="project" value="TreeGrafter"/>
</dbReference>
<comment type="cofactor">
    <cofactor evidence="1">
        <name>Zn(2+)</name>
        <dbReference type="ChEBI" id="CHEBI:29105"/>
    </cofactor>
</comment>
<dbReference type="FunFam" id="3.40.50.300:FF:000246">
    <property type="entry name" value="Preprotein translocase subunit SecA"/>
    <property type="match status" value="1"/>
</dbReference>
<dbReference type="PROSITE" id="PS01312">
    <property type="entry name" value="SECA"/>
    <property type="match status" value="1"/>
</dbReference>
<dbReference type="InterPro" id="IPR036266">
    <property type="entry name" value="SecA_Wing/Scaffold_sf"/>
</dbReference>
<dbReference type="PROSITE" id="PS51194">
    <property type="entry name" value="HELICASE_CTER"/>
    <property type="match status" value="1"/>
</dbReference>
<dbReference type="GO" id="GO:0005829">
    <property type="term" value="C:cytosol"/>
    <property type="evidence" value="ECO:0007669"/>
    <property type="project" value="TreeGrafter"/>
</dbReference>
<dbReference type="InterPro" id="IPR036670">
    <property type="entry name" value="SecA_X-link_sf"/>
</dbReference>
<keyword evidence="16" id="KW-0472">Membrane</keyword>
<keyword evidence="8" id="KW-0997">Cell inner membrane</keyword>
<dbReference type="SMART" id="SM00958">
    <property type="entry name" value="SecA_PP_bind"/>
    <property type="match status" value="1"/>
</dbReference>
<dbReference type="Proteomes" id="UP000886124">
    <property type="component" value="Unassembled WGS sequence"/>
</dbReference>
<keyword evidence="7" id="KW-0963">Cytoplasm</keyword>
<dbReference type="EMBL" id="DROD01000153">
    <property type="protein sequence ID" value="HHJ51967.1"/>
    <property type="molecule type" value="Genomic_DNA"/>
</dbReference>
<keyword evidence="5 17" id="KW-0813">Transport</keyword>
<evidence type="ECO:0000256" key="7">
    <source>
        <dbReference type="ARBA" id="ARBA00022490"/>
    </source>
</evidence>
<dbReference type="CDD" id="cd18803">
    <property type="entry name" value="SF2_C_secA"/>
    <property type="match status" value="1"/>
</dbReference>
<evidence type="ECO:0000313" key="22">
    <source>
        <dbReference type="EMBL" id="HHJ51967.1"/>
    </source>
</evidence>
<organism evidence="22">
    <name type="scientific">Caldithrix abyssi</name>
    <dbReference type="NCBI Taxonomy" id="187145"/>
    <lineage>
        <taxon>Bacteria</taxon>
        <taxon>Pseudomonadati</taxon>
        <taxon>Calditrichota</taxon>
        <taxon>Calditrichia</taxon>
        <taxon>Calditrichales</taxon>
        <taxon>Calditrichaceae</taxon>
        <taxon>Caldithrix</taxon>
    </lineage>
</organism>
<evidence type="ECO:0000256" key="13">
    <source>
        <dbReference type="ARBA" id="ARBA00022927"/>
    </source>
</evidence>
<evidence type="ECO:0000256" key="15">
    <source>
        <dbReference type="ARBA" id="ARBA00023010"/>
    </source>
</evidence>
<comment type="subcellular location">
    <subcellularLocation>
        <location evidence="2">Cell membrane</location>
        <topology evidence="2">Peripheral membrane protein</topology>
    </subcellularLocation>
    <subcellularLocation>
        <location evidence="3">Cytoplasm</location>
    </subcellularLocation>
</comment>
<evidence type="ECO:0000256" key="9">
    <source>
        <dbReference type="ARBA" id="ARBA00022723"/>
    </source>
</evidence>
<dbReference type="FunFam" id="3.40.50.300:FF:000694">
    <property type="entry name" value="Preprotein translocase subunit SecA"/>
    <property type="match status" value="1"/>
</dbReference>
<keyword evidence="11" id="KW-0862">Zinc</keyword>
<keyword evidence="6" id="KW-1003">Cell membrane</keyword>
<keyword evidence="15 17" id="KW-0811">Translocation</keyword>
<gene>
    <name evidence="22" type="primary">secA</name>
    <name evidence="22" type="ORF">ENJ89_02120</name>
</gene>
<dbReference type="InterPro" id="IPR020937">
    <property type="entry name" value="SecA_CS"/>
</dbReference>
<evidence type="ECO:0000256" key="14">
    <source>
        <dbReference type="ARBA" id="ARBA00022967"/>
    </source>
</evidence>
<feature type="domain" description="Helicase C-terminal" evidence="20">
    <location>
        <begin position="428"/>
        <end position="600"/>
    </location>
</feature>
<dbReference type="PROSITE" id="PS51196">
    <property type="entry name" value="SECA_MOTOR_DEAD"/>
    <property type="match status" value="1"/>
</dbReference>
<dbReference type="PRINTS" id="PR00906">
    <property type="entry name" value="SECA"/>
</dbReference>
<dbReference type="SUPFAM" id="SSF52540">
    <property type="entry name" value="P-loop containing nucleoside triphosphate hydrolases"/>
    <property type="match status" value="2"/>
</dbReference>
<dbReference type="InterPro" id="IPR011115">
    <property type="entry name" value="SecA_DEAD"/>
</dbReference>
<feature type="region of interest" description="Disordered" evidence="18">
    <location>
        <begin position="830"/>
        <end position="854"/>
    </location>
</feature>
<evidence type="ECO:0000256" key="8">
    <source>
        <dbReference type="ARBA" id="ARBA00022519"/>
    </source>
</evidence>
<dbReference type="Pfam" id="PF07516">
    <property type="entry name" value="SecA_SW"/>
    <property type="match status" value="1"/>
</dbReference>
<evidence type="ECO:0000256" key="6">
    <source>
        <dbReference type="ARBA" id="ARBA00022475"/>
    </source>
</evidence>
<dbReference type="Gene3D" id="3.90.1440.10">
    <property type="entry name" value="SecA, preprotein cross-linking domain"/>
    <property type="match status" value="1"/>
</dbReference>
<comment type="similarity">
    <text evidence="4 17">Belongs to the SecA family.</text>
</comment>
<dbReference type="Pfam" id="PF07517">
    <property type="entry name" value="SecA_DEAD"/>
    <property type="match status" value="1"/>
</dbReference>
<feature type="compositionally biased region" description="Basic and acidic residues" evidence="18">
    <location>
        <begin position="834"/>
        <end position="854"/>
    </location>
</feature>
<dbReference type="InterPro" id="IPR011116">
    <property type="entry name" value="SecA_Wing/Scaffold"/>
</dbReference>
<dbReference type="Pfam" id="PF01043">
    <property type="entry name" value="SecA_PP_bind"/>
    <property type="match status" value="1"/>
</dbReference>
<dbReference type="GO" id="GO:0005886">
    <property type="term" value="C:plasma membrane"/>
    <property type="evidence" value="ECO:0007669"/>
    <property type="project" value="UniProtKB-SubCell"/>
</dbReference>
<dbReference type="GO" id="GO:0006886">
    <property type="term" value="P:intracellular protein transport"/>
    <property type="evidence" value="ECO:0007669"/>
    <property type="project" value="InterPro"/>
</dbReference>
<proteinExistence type="inferred from homology"/>
<dbReference type="PROSITE" id="PS51192">
    <property type="entry name" value="HELICASE_ATP_BIND_1"/>
    <property type="match status" value="1"/>
</dbReference>
<dbReference type="GO" id="GO:0017038">
    <property type="term" value="P:protein import"/>
    <property type="evidence" value="ECO:0007669"/>
    <property type="project" value="InterPro"/>
</dbReference>
<feature type="domain" description="Helicase ATP-binding" evidence="19">
    <location>
        <begin position="1"/>
        <end position="150"/>
    </location>
</feature>
<evidence type="ECO:0000256" key="11">
    <source>
        <dbReference type="ARBA" id="ARBA00022833"/>
    </source>
</evidence>
<feature type="non-terminal residue" evidence="22">
    <location>
        <position position="1"/>
    </location>
</feature>
<dbReference type="InterPro" id="IPR011130">
    <property type="entry name" value="SecA_preprotein_X-link_dom"/>
</dbReference>
<dbReference type="GO" id="GO:0005524">
    <property type="term" value="F:ATP binding"/>
    <property type="evidence" value="ECO:0007669"/>
    <property type="project" value="UniProtKB-KW"/>
</dbReference>
<dbReference type="AlphaFoldDB" id="A0A7V5PMT7"/>
<dbReference type="SMART" id="SM00957">
    <property type="entry name" value="SecA_DEAD"/>
    <property type="match status" value="1"/>
</dbReference>
<dbReference type="Gene3D" id="3.40.50.300">
    <property type="entry name" value="P-loop containing nucleotide triphosphate hydrolases"/>
    <property type="match status" value="4"/>
</dbReference>
<dbReference type="GO" id="GO:0031522">
    <property type="term" value="C:cell envelope Sec protein transport complex"/>
    <property type="evidence" value="ECO:0007669"/>
    <property type="project" value="TreeGrafter"/>
</dbReference>
<reference evidence="22" key="1">
    <citation type="journal article" date="2020" name="mSystems">
        <title>Genome- and Community-Level Interaction Insights into Carbon Utilization and Element Cycling Functions of Hydrothermarchaeota in Hydrothermal Sediment.</title>
        <authorList>
            <person name="Zhou Z."/>
            <person name="Liu Y."/>
            <person name="Xu W."/>
            <person name="Pan J."/>
            <person name="Luo Z.H."/>
            <person name="Li M."/>
        </authorList>
    </citation>
    <scope>NUCLEOTIDE SEQUENCE [LARGE SCALE GENOMIC DNA]</scope>
    <source>
        <strain evidence="22">HyVt-527</strain>
    </source>
</reference>
<dbReference type="InterPro" id="IPR027417">
    <property type="entry name" value="P-loop_NTPase"/>
</dbReference>
<feature type="domain" description="SecA family profile" evidence="21">
    <location>
        <begin position="1"/>
        <end position="584"/>
    </location>
</feature>
<keyword evidence="12 17" id="KW-0067">ATP-binding</keyword>
<dbReference type="SUPFAM" id="SSF81767">
    <property type="entry name" value="Pre-protein crosslinking domain of SecA"/>
    <property type="match status" value="1"/>
</dbReference>
<evidence type="ECO:0000256" key="12">
    <source>
        <dbReference type="ARBA" id="ARBA00022840"/>
    </source>
</evidence>
<evidence type="ECO:0000256" key="5">
    <source>
        <dbReference type="ARBA" id="ARBA00022448"/>
    </source>
</evidence>
<evidence type="ECO:0000256" key="4">
    <source>
        <dbReference type="ARBA" id="ARBA00007650"/>
    </source>
</evidence>
<evidence type="ECO:0000256" key="1">
    <source>
        <dbReference type="ARBA" id="ARBA00001947"/>
    </source>
</evidence>
<dbReference type="PANTHER" id="PTHR30612:SF0">
    <property type="entry name" value="CHLOROPLAST PROTEIN-TRANSPORTING ATPASE"/>
    <property type="match status" value="1"/>
</dbReference>
<keyword evidence="14" id="KW-1278">Translocase</keyword>
<evidence type="ECO:0000256" key="3">
    <source>
        <dbReference type="ARBA" id="ARBA00004496"/>
    </source>
</evidence>
<dbReference type="CDD" id="cd17928">
    <property type="entry name" value="DEXDc_SecA"/>
    <property type="match status" value="1"/>
</dbReference>
<evidence type="ECO:0000256" key="10">
    <source>
        <dbReference type="ARBA" id="ARBA00022741"/>
    </source>
</evidence>
<comment type="caution">
    <text evidence="22">The sequence shown here is derived from an EMBL/GenBank/DDBJ whole genome shotgun (WGS) entry which is preliminary data.</text>
</comment>